<dbReference type="STRING" id="1664694.A0A0N0NK81"/>
<feature type="compositionally biased region" description="Gly residues" evidence="1">
    <location>
        <begin position="124"/>
        <end position="140"/>
    </location>
</feature>
<dbReference type="RefSeq" id="XP_017997804.1">
    <property type="nucleotide sequence ID" value="XM_018143050.1"/>
</dbReference>
<dbReference type="EMBL" id="LFJN01000021">
    <property type="protein sequence ID" value="KPI37841.1"/>
    <property type="molecule type" value="Genomic_DNA"/>
</dbReference>
<dbReference type="Proteomes" id="UP000038010">
    <property type="component" value="Unassembled WGS sequence"/>
</dbReference>
<dbReference type="VEuPathDB" id="FungiDB:AB675_3031"/>
<dbReference type="OrthoDB" id="4145134at2759"/>
<dbReference type="AlphaFoldDB" id="A0A0N0NK81"/>
<proteinExistence type="predicted"/>
<accession>A0A0N0NK81</accession>
<name>A0A0N0NK81_9EURO</name>
<protein>
    <submittedName>
        <fullName evidence="2">Uncharacterized protein</fullName>
    </submittedName>
</protein>
<dbReference type="GeneID" id="28734930"/>
<feature type="region of interest" description="Disordered" evidence="1">
    <location>
        <begin position="114"/>
        <end position="145"/>
    </location>
</feature>
<organism evidence="2 3">
    <name type="scientific">Cyphellophora attinorum</name>
    <dbReference type="NCBI Taxonomy" id="1664694"/>
    <lineage>
        <taxon>Eukaryota</taxon>
        <taxon>Fungi</taxon>
        <taxon>Dikarya</taxon>
        <taxon>Ascomycota</taxon>
        <taxon>Pezizomycotina</taxon>
        <taxon>Eurotiomycetes</taxon>
        <taxon>Chaetothyriomycetidae</taxon>
        <taxon>Chaetothyriales</taxon>
        <taxon>Cyphellophoraceae</taxon>
        <taxon>Cyphellophora</taxon>
    </lineage>
</organism>
<keyword evidence="3" id="KW-1185">Reference proteome</keyword>
<evidence type="ECO:0000256" key="1">
    <source>
        <dbReference type="SAM" id="MobiDB-lite"/>
    </source>
</evidence>
<comment type="caution">
    <text evidence="2">The sequence shown here is derived from an EMBL/GenBank/DDBJ whole genome shotgun (WGS) entry which is preliminary data.</text>
</comment>
<evidence type="ECO:0000313" key="2">
    <source>
        <dbReference type="EMBL" id="KPI37841.1"/>
    </source>
</evidence>
<reference evidence="2 3" key="1">
    <citation type="submission" date="2015-06" db="EMBL/GenBank/DDBJ databases">
        <title>Draft genome of the ant-associated black yeast Phialophora attae CBS 131958.</title>
        <authorList>
            <person name="Moreno L.F."/>
            <person name="Stielow B.J."/>
            <person name="de Hoog S."/>
            <person name="Vicente V.A."/>
            <person name="Weiss V.A."/>
            <person name="de Vries M."/>
            <person name="Cruz L.M."/>
            <person name="Souza E.M."/>
        </authorList>
    </citation>
    <scope>NUCLEOTIDE SEQUENCE [LARGE SCALE GENOMIC DNA]</scope>
    <source>
        <strain evidence="2 3">CBS 131958</strain>
    </source>
</reference>
<sequence>MTLASALLDPMSANIDPRLTQCVNRSIGAFALAIYKKTARLQVHYSDGFIAETVGVVATYNLDSEADMSSLLHRVQHIFTWAEEVRLRAITDLLDILDARVNFKETVLTQDASNKGPMDVPGIGRLGDGDGSPGPGGRGKSPGAALFKTVVGSSMPKWSRVEM</sequence>
<evidence type="ECO:0000313" key="3">
    <source>
        <dbReference type="Proteomes" id="UP000038010"/>
    </source>
</evidence>
<gene>
    <name evidence="2" type="ORF">AB675_3031</name>
</gene>